<feature type="region of interest" description="Disordered" evidence="1">
    <location>
        <begin position="154"/>
        <end position="173"/>
    </location>
</feature>
<evidence type="ECO:0000256" key="1">
    <source>
        <dbReference type="SAM" id="MobiDB-lite"/>
    </source>
</evidence>
<dbReference type="AlphaFoldDB" id="A0A7S0VN87"/>
<evidence type="ECO:0000313" key="2">
    <source>
        <dbReference type="EMBL" id="CAD8793081.1"/>
    </source>
</evidence>
<feature type="region of interest" description="Disordered" evidence="1">
    <location>
        <begin position="99"/>
        <end position="126"/>
    </location>
</feature>
<sequence length="173" mass="18116">MRSGAAGRKAAGTDVDCAAEGVEQDGTWSATARGMRHAASGCRGVGGGASARRFEVLDTVDFGGAAGAAKIQGRAGLSRGVEDSVPMGRLLFQRRGQALLKDDGKKKRWNEDKAAPPPASDDAGAASLRLSRILEDKQPSMAVTIARAATVARGQVETRSYRRARGRVPQQPE</sequence>
<accession>A0A7S0VN87</accession>
<gene>
    <name evidence="2" type="ORF">HTEP1355_LOCUS7335</name>
</gene>
<protein>
    <submittedName>
        <fullName evidence="2">Uncharacterized protein</fullName>
    </submittedName>
</protein>
<organism evidence="2">
    <name type="scientific">Hemiselmis tepida</name>
    <dbReference type="NCBI Taxonomy" id="464990"/>
    <lineage>
        <taxon>Eukaryota</taxon>
        <taxon>Cryptophyceae</taxon>
        <taxon>Cryptomonadales</taxon>
        <taxon>Hemiselmidaceae</taxon>
        <taxon>Hemiselmis</taxon>
    </lineage>
</organism>
<name>A0A7S0VN87_9CRYP</name>
<dbReference type="EMBL" id="HBFN01012775">
    <property type="protein sequence ID" value="CAD8793081.1"/>
    <property type="molecule type" value="Transcribed_RNA"/>
</dbReference>
<feature type="compositionally biased region" description="Basic and acidic residues" evidence="1">
    <location>
        <begin position="100"/>
        <end position="114"/>
    </location>
</feature>
<proteinExistence type="predicted"/>
<reference evidence="2" key="1">
    <citation type="submission" date="2021-01" db="EMBL/GenBank/DDBJ databases">
        <authorList>
            <person name="Corre E."/>
            <person name="Pelletier E."/>
            <person name="Niang G."/>
            <person name="Scheremetjew M."/>
            <person name="Finn R."/>
            <person name="Kale V."/>
            <person name="Holt S."/>
            <person name="Cochrane G."/>
            <person name="Meng A."/>
            <person name="Brown T."/>
            <person name="Cohen L."/>
        </authorList>
    </citation>
    <scope>NUCLEOTIDE SEQUENCE</scope>
    <source>
        <strain evidence="2">CCMP443</strain>
    </source>
</reference>